<keyword evidence="3" id="KW-0378">Hydrolase</keyword>
<dbReference type="Proteomes" id="UP000198067">
    <property type="component" value="Plasmid unnamed1"/>
</dbReference>
<dbReference type="AlphaFoldDB" id="A0A6C7CN19"/>
<dbReference type="GO" id="GO:0008237">
    <property type="term" value="F:metallopeptidase activity"/>
    <property type="evidence" value="ECO:0007669"/>
    <property type="project" value="UniProtKB-KW"/>
</dbReference>
<dbReference type="GO" id="GO:0006508">
    <property type="term" value="P:proteolysis"/>
    <property type="evidence" value="ECO:0007669"/>
    <property type="project" value="UniProtKB-KW"/>
</dbReference>
<keyword evidence="3" id="KW-0482">Metalloprotease</keyword>
<dbReference type="EMBL" id="CP022140">
    <property type="protein sequence ID" value="ASG90666.1"/>
    <property type="molecule type" value="Genomic_DNA"/>
</dbReference>
<evidence type="ECO:0000313" key="4">
    <source>
        <dbReference type="Proteomes" id="UP000198067"/>
    </source>
</evidence>
<dbReference type="RefSeq" id="WP_080226151.1">
    <property type="nucleotide sequence ID" value="NZ_CP022140.1"/>
</dbReference>
<feature type="domain" description="CAAX prenyl protease 2/Lysostaphin resistance protein A-like" evidence="2">
    <location>
        <begin position="123"/>
        <end position="215"/>
    </location>
</feature>
<reference evidence="3 4" key="1">
    <citation type="submission" date="2017-06" db="EMBL/GenBank/DDBJ databases">
        <title>Salmonella reference genomes for public health.</title>
        <authorList>
            <person name="Robertson J."/>
            <person name="Yoshida C."/>
            <person name="Gurnik S."/>
            <person name="Nash J."/>
        </authorList>
    </citation>
    <scope>NUCLEOTIDE SEQUENCE [LARGE SCALE GENOMIC DNA]</scope>
    <source>
        <strain evidence="3 4">1315K</strain>
        <plasmid evidence="3 4">unnamed1</plasmid>
    </source>
</reference>
<dbReference type="GO" id="GO:0080120">
    <property type="term" value="P:CAAX-box protein maturation"/>
    <property type="evidence" value="ECO:0007669"/>
    <property type="project" value="UniProtKB-ARBA"/>
</dbReference>
<keyword evidence="1" id="KW-1133">Transmembrane helix</keyword>
<organism evidence="3 4">
    <name type="scientific">Salmonella enterica subsp. salamae serovar 55:k:z39 str. 1315K</name>
    <dbReference type="NCBI Taxonomy" id="1243602"/>
    <lineage>
        <taxon>Bacteria</taxon>
        <taxon>Pseudomonadati</taxon>
        <taxon>Pseudomonadota</taxon>
        <taxon>Gammaproteobacteria</taxon>
        <taxon>Enterobacterales</taxon>
        <taxon>Enterobacteriaceae</taxon>
        <taxon>Salmonella</taxon>
    </lineage>
</organism>
<evidence type="ECO:0000313" key="3">
    <source>
        <dbReference type="EMBL" id="ASG90666.1"/>
    </source>
</evidence>
<name>A0A6C7CN19_SALER</name>
<dbReference type="InterPro" id="IPR003675">
    <property type="entry name" value="Rce1/LyrA-like_dom"/>
</dbReference>
<dbReference type="PANTHER" id="PTHR43592">
    <property type="entry name" value="CAAX AMINO TERMINAL PROTEASE"/>
    <property type="match status" value="1"/>
</dbReference>
<proteinExistence type="predicted"/>
<gene>
    <name evidence="3" type="ORF">LFZ47_24755</name>
</gene>
<geneLocation type="plasmid" evidence="3">
    <name>unnamed1</name>
</geneLocation>
<feature type="transmembrane region" description="Helical" evidence="1">
    <location>
        <begin position="20"/>
        <end position="37"/>
    </location>
</feature>
<keyword evidence="1" id="KW-0472">Membrane</keyword>
<dbReference type="Pfam" id="PF02517">
    <property type="entry name" value="Rce1-like"/>
    <property type="match status" value="1"/>
</dbReference>
<feature type="transmembrane region" description="Helical" evidence="1">
    <location>
        <begin position="80"/>
        <end position="101"/>
    </location>
</feature>
<evidence type="ECO:0000256" key="1">
    <source>
        <dbReference type="SAM" id="Phobius"/>
    </source>
</evidence>
<feature type="transmembrane region" description="Helical" evidence="1">
    <location>
        <begin position="206"/>
        <end position="227"/>
    </location>
</feature>
<keyword evidence="3" id="KW-0614">Plasmid</keyword>
<feature type="transmembrane region" description="Helical" evidence="1">
    <location>
        <begin position="121"/>
        <end position="137"/>
    </location>
</feature>
<keyword evidence="3" id="KW-0645">Protease</keyword>
<keyword evidence="1" id="KW-0812">Transmembrane</keyword>
<sequence length="230" mass="26492">MGTIQYSSEYIRQKKSVNGCFAMFMLFFGITFTPLLFKSSGELMVRGLMVPILITLEFLLIVPLYYFFFRRREGLGAGTFRLKTFLGLFLIILLIQYLFPYLSGVSKAENWSASQIELENYVFWLNTILIILAVPVYEEIVFRGCLFNVFQFWLRNNVYSAAVAISLLFSAVHLQYTDIRSFIMLFLVSLTLTVARVKSRGLLMPVLLHIIMNTVVTGTQYAALVFFTHK</sequence>
<dbReference type="GO" id="GO:0004175">
    <property type="term" value="F:endopeptidase activity"/>
    <property type="evidence" value="ECO:0007669"/>
    <property type="project" value="UniProtKB-ARBA"/>
</dbReference>
<accession>A0A6C7CN19</accession>
<evidence type="ECO:0000259" key="2">
    <source>
        <dbReference type="Pfam" id="PF02517"/>
    </source>
</evidence>
<feature type="transmembrane region" description="Helical" evidence="1">
    <location>
        <begin position="158"/>
        <end position="176"/>
    </location>
</feature>
<dbReference type="PANTHER" id="PTHR43592:SF15">
    <property type="entry name" value="CAAX AMINO TERMINAL PROTEASE FAMILY PROTEIN"/>
    <property type="match status" value="1"/>
</dbReference>
<feature type="transmembrane region" description="Helical" evidence="1">
    <location>
        <begin position="43"/>
        <end position="68"/>
    </location>
</feature>
<protein>
    <submittedName>
        <fullName evidence="3">CPBP family intramembrane metalloprotease</fullName>
    </submittedName>
</protein>